<dbReference type="Proteomes" id="UP001054902">
    <property type="component" value="Unassembled WGS sequence"/>
</dbReference>
<gene>
    <name evidence="1" type="ORF">CTEN210_17639</name>
</gene>
<evidence type="ECO:0000313" key="2">
    <source>
        <dbReference type="Proteomes" id="UP001054902"/>
    </source>
</evidence>
<dbReference type="EMBL" id="BLLK01000072">
    <property type="protein sequence ID" value="GFH61163.1"/>
    <property type="molecule type" value="Genomic_DNA"/>
</dbReference>
<name>A0AAD3DB61_9STRA</name>
<keyword evidence="2" id="KW-1185">Reference proteome</keyword>
<proteinExistence type="predicted"/>
<dbReference type="AlphaFoldDB" id="A0AAD3DB61"/>
<comment type="caution">
    <text evidence="1">The sequence shown here is derived from an EMBL/GenBank/DDBJ whole genome shotgun (WGS) entry which is preliminary data.</text>
</comment>
<evidence type="ECO:0000313" key="1">
    <source>
        <dbReference type="EMBL" id="GFH61163.1"/>
    </source>
</evidence>
<reference evidence="1 2" key="1">
    <citation type="journal article" date="2021" name="Sci. Rep.">
        <title>The genome of the diatom Chaetoceros tenuissimus carries an ancient integrated fragment of an extant virus.</title>
        <authorList>
            <person name="Hongo Y."/>
            <person name="Kimura K."/>
            <person name="Takaki Y."/>
            <person name="Yoshida Y."/>
            <person name="Baba S."/>
            <person name="Kobayashi G."/>
            <person name="Nagasaki K."/>
            <person name="Hano T."/>
            <person name="Tomaru Y."/>
        </authorList>
    </citation>
    <scope>NUCLEOTIDE SEQUENCE [LARGE SCALE GENOMIC DNA]</scope>
    <source>
        <strain evidence="1 2">NIES-3715</strain>
    </source>
</reference>
<organism evidence="1 2">
    <name type="scientific">Chaetoceros tenuissimus</name>
    <dbReference type="NCBI Taxonomy" id="426638"/>
    <lineage>
        <taxon>Eukaryota</taxon>
        <taxon>Sar</taxon>
        <taxon>Stramenopiles</taxon>
        <taxon>Ochrophyta</taxon>
        <taxon>Bacillariophyta</taxon>
        <taxon>Coscinodiscophyceae</taxon>
        <taxon>Chaetocerotophycidae</taxon>
        <taxon>Chaetocerotales</taxon>
        <taxon>Chaetocerotaceae</taxon>
        <taxon>Chaetoceros</taxon>
    </lineage>
</organism>
<sequence>MGEQGLLDGLEVFFFTDNLTADAVFYNGNSNNEAFFQLVLHLHKLEMVYSCKSHFIHCSGERMIAQGTDGLSQGNLTAGIMAGNTMTSFIPIHRNAYERCKLLKPWLLSWLGEETEFLEPMDWSVVKGKFERNIDGMKAPVVKFGSFVWCPPVFLAEVAVEELRKARHKWTGSRHLFDLFQTAFESCRLSDLSPNWTPCLA</sequence>
<protein>
    <submittedName>
        <fullName evidence="1">Uncharacterized protein</fullName>
    </submittedName>
</protein>
<accession>A0AAD3DB61</accession>